<keyword evidence="2" id="KW-1185">Reference proteome</keyword>
<accession>A0ABV7A609</accession>
<protein>
    <submittedName>
        <fullName evidence="1">Uncharacterized protein</fullName>
    </submittedName>
</protein>
<gene>
    <name evidence="1" type="ORF">ACFODW_09225</name>
</gene>
<dbReference type="Proteomes" id="UP001595387">
    <property type="component" value="Unassembled WGS sequence"/>
</dbReference>
<evidence type="ECO:0000313" key="2">
    <source>
        <dbReference type="Proteomes" id="UP001595387"/>
    </source>
</evidence>
<dbReference type="EMBL" id="JBHRRZ010000015">
    <property type="protein sequence ID" value="MFC2948519.1"/>
    <property type="molecule type" value="Genomic_DNA"/>
</dbReference>
<evidence type="ECO:0000313" key="1">
    <source>
        <dbReference type="EMBL" id="MFC2948519.1"/>
    </source>
</evidence>
<proteinExistence type="predicted"/>
<reference evidence="2" key="1">
    <citation type="journal article" date="2019" name="Int. J. Syst. Evol. Microbiol.">
        <title>The Global Catalogue of Microorganisms (GCM) 10K type strain sequencing project: providing services to taxonomists for standard genome sequencing and annotation.</title>
        <authorList>
            <consortium name="The Broad Institute Genomics Platform"/>
            <consortium name="The Broad Institute Genome Sequencing Center for Infectious Disease"/>
            <person name="Wu L."/>
            <person name="Ma J."/>
        </authorList>
    </citation>
    <scope>NUCLEOTIDE SEQUENCE [LARGE SCALE GENOMIC DNA]</scope>
    <source>
        <strain evidence="2">KCTC 13193</strain>
    </source>
</reference>
<name>A0ABV7A609_9BACI</name>
<organism evidence="1 2">
    <name type="scientific">Virgibacillus sediminis</name>
    <dbReference type="NCBI Taxonomy" id="202260"/>
    <lineage>
        <taxon>Bacteria</taxon>
        <taxon>Bacillati</taxon>
        <taxon>Bacillota</taxon>
        <taxon>Bacilli</taxon>
        <taxon>Bacillales</taxon>
        <taxon>Bacillaceae</taxon>
        <taxon>Virgibacillus</taxon>
    </lineage>
</organism>
<sequence>MKEEYLIYAKTLHEIGDKIISITNHTANLNANLVYTKEQLLENKNNSEMALEEYNSLVRELVEWKFQIL</sequence>
<dbReference type="RefSeq" id="WP_390305597.1">
    <property type="nucleotide sequence ID" value="NZ_JBHRRZ010000015.1"/>
</dbReference>
<comment type="caution">
    <text evidence="1">The sequence shown here is derived from an EMBL/GenBank/DDBJ whole genome shotgun (WGS) entry which is preliminary data.</text>
</comment>